<accession>A0ABY0CN00</accession>
<evidence type="ECO:0008006" key="4">
    <source>
        <dbReference type="Google" id="ProtNLM"/>
    </source>
</evidence>
<feature type="transmembrane region" description="Helical" evidence="1">
    <location>
        <begin position="40"/>
        <end position="66"/>
    </location>
</feature>
<evidence type="ECO:0000256" key="1">
    <source>
        <dbReference type="SAM" id="Phobius"/>
    </source>
</evidence>
<keyword evidence="1" id="KW-0472">Membrane</keyword>
<gene>
    <name evidence="2" type="ORF">EA187_19230</name>
</gene>
<feature type="transmembrane region" description="Helical" evidence="1">
    <location>
        <begin position="72"/>
        <end position="93"/>
    </location>
</feature>
<organism evidence="2 3">
    <name type="scientific">Lujinxingia sediminis</name>
    <dbReference type="NCBI Taxonomy" id="2480984"/>
    <lineage>
        <taxon>Bacteria</taxon>
        <taxon>Deltaproteobacteria</taxon>
        <taxon>Bradymonadales</taxon>
        <taxon>Lujinxingiaceae</taxon>
        <taxon>Lujinxingia</taxon>
    </lineage>
</organism>
<dbReference type="EMBL" id="SADD01000019">
    <property type="protein sequence ID" value="RVU41035.1"/>
    <property type="molecule type" value="Genomic_DNA"/>
</dbReference>
<reference evidence="2 3" key="1">
    <citation type="submission" date="2019-01" db="EMBL/GenBank/DDBJ databases">
        <title>Lujinxingia litoralis gen. nov., sp. nov. and Lujinxingia sediminis gen. nov., sp. nov., new members in the order Bradymonadales, isolated from coastal sediment.</title>
        <authorList>
            <person name="Li C.-M."/>
        </authorList>
    </citation>
    <scope>NUCLEOTIDE SEQUENCE [LARGE SCALE GENOMIC DNA]</scope>
    <source>
        <strain evidence="2 3">SEH01</strain>
    </source>
</reference>
<keyword evidence="1" id="KW-0812">Transmembrane</keyword>
<dbReference type="RefSeq" id="WP_115608298.1">
    <property type="nucleotide sequence ID" value="NZ_SADD01000019.1"/>
</dbReference>
<proteinExistence type="predicted"/>
<keyword evidence="1" id="KW-1133">Transmembrane helix</keyword>
<name>A0ABY0CN00_9DELT</name>
<feature type="transmembrane region" description="Helical" evidence="1">
    <location>
        <begin position="229"/>
        <end position="252"/>
    </location>
</feature>
<comment type="caution">
    <text evidence="2">The sequence shown here is derived from an EMBL/GenBank/DDBJ whole genome shotgun (WGS) entry which is preliminary data.</text>
</comment>
<keyword evidence="3" id="KW-1185">Reference proteome</keyword>
<feature type="transmembrane region" description="Helical" evidence="1">
    <location>
        <begin position="272"/>
        <end position="296"/>
    </location>
</feature>
<protein>
    <recommendedName>
        <fullName evidence="4">PH domain-containing protein</fullName>
    </recommendedName>
</protein>
<evidence type="ECO:0000313" key="2">
    <source>
        <dbReference type="EMBL" id="RVU41035.1"/>
    </source>
</evidence>
<evidence type="ECO:0000313" key="3">
    <source>
        <dbReference type="Proteomes" id="UP000282926"/>
    </source>
</evidence>
<sequence>MYIRNAPPVLQAKLDDDAIHIERTPYALQTTLFHRNKPGFMFMLILATVALIAFFDVLDTYGWSAFSDESSFIYVSIIPLTLLFLPIIASAYAKTKTDPVAWTFKRSPEPATFQQRSLWTLFSKKPRSLRQPASVDLGSTEQGASFRTLLNINLFENDVRTHGLAIYDSLLEAHDVCLTFSEHISHISYESGLISPLTANGSTSETPDSMSSPEYPTSFDLPPYPKGPAIISALFGSLFVVPLVVLAIVLLYKLTTNLNAFLSPLLDQSFLLPFLIIATVGGTLFAALYLLTIYTFKDLFRAYGARTLLIDDDGLILIESGPTSVRQQARIPFEDLNKLFINRGALGSWLGMLEDNHLVVRWNTASFAVFGDGLSIEELATLKSAIEQKRATWSHAASLNTPGTPSLSPAPA</sequence>
<dbReference type="Proteomes" id="UP000282926">
    <property type="component" value="Unassembled WGS sequence"/>
</dbReference>